<dbReference type="OrthoDB" id="9804020at2"/>
<evidence type="ECO:0000259" key="7">
    <source>
        <dbReference type="Pfam" id="PF00155"/>
    </source>
</evidence>
<dbReference type="KEGG" id="bana:BARAN1_0101"/>
<dbReference type="Proteomes" id="UP000249818">
    <property type="component" value="Chromosome BARAN1"/>
</dbReference>
<dbReference type="EMBL" id="LS483254">
    <property type="protein sequence ID" value="SQD92126.1"/>
    <property type="molecule type" value="Genomic_DNA"/>
</dbReference>
<evidence type="ECO:0000256" key="5">
    <source>
        <dbReference type="ARBA" id="ARBA00022679"/>
    </source>
</evidence>
<keyword evidence="4 8" id="KW-0032">Aminotransferase</keyword>
<comment type="cofactor">
    <cofactor evidence="1">
        <name>pyridoxal 5'-phosphate</name>
        <dbReference type="ChEBI" id="CHEBI:597326"/>
    </cofactor>
</comment>
<dbReference type="AlphaFoldDB" id="A0A2X3KX22"/>
<sequence length="408" mass="45896">MNPLYAERMKTARRSVIRELLKLTEQPNIISFAGGLPDPDTFPREFLAQVAADEIRNNPGKTLQYTTTEGKLPLREPLSRWFAEDGMRFSPDQILITSASQQGLDLIAKVFLDPGDVVLVELPTYIGAIQAFEAMQARLVGVELEDDGMDLDRLSDAIAAARRAGQTPKLIYVVPDFQNPSGVTWSEEKRRGLVEIASREDLVIVEDMPYRKLRFTGEPVPSVASLDPEGRVVVLFTFSKVLAAGLRLGALAGPREILEKVVTMKQATDLCTSSLTQRLAVRFFQDYDVEGHMRTIRDHYRMKCHAMLRALDRYMPRREGISWTKPEGGLFLWARFPDQLDTERMLPRALDHKVAYVIGAPFFVDGTGHNTMRLSFSSATTEQLEEGVRRLGQVVEEELASLRLSQRA</sequence>
<dbReference type="SUPFAM" id="SSF53383">
    <property type="entry name" value="PLP-dependent transferases"/>
    <property type="match status" value="1"/>
</dbReference>
<dbReference type="Gene3D" id="3.90.1150.10">
    <property type="entry name" value="Aspartate Aminotransferase, domain 1"/>
    <property type="match status" value="1"/>
</dbReference>
<name>A0A2X3KX22_9BACT</name>
<dbReference type="RefSeq" id="WP_157959329.1">
    <property type="nucleotide sequence ID" value="NZ_LS483254.1"/>
</dbReference>
<feature type="domain" description="Aminotransferase class I/classII large" evidence="7">
    <location>
        <begin position="49"/>
        <end position="391"/>
    </location>
</feature>
<dbReference type="EC" id="2.6.1.39" evidence="8"/>
<dbReference type="PANTHER" id="PTHR42790:SF19">
    <property type="entry name" value="KYNURENINE_ALPHA-AMINOADIPATE AMINOTRANSFERASE, MITOCHONDRIAL"/>
    <property type="match status" value="1"/>
</dbReference>
<evidence type="ECO:0000256" key="6">
    <source>
        <dbReference type="ARBA" id="ARBA00022898"/>
    </source>
</evidence>
<dbReference type="GO" id="GO:0047536">
    <property type="term" value="F:2-aminoadipate transaminase activity"/>
    <property type="evidence" value="ECO:0007669"/>
    <property type="project" value="UniProtKB-EC"/>
</dbReference>
<dbReference type="InterPro" id="IPR004839">
    <property type="entry name" value="Aminotransferase_I/II_large"/>
</dbReference>
<gene>
    <name evidence="8" type="primary">lysN</name>
    <name evidence="8" type="ORF">BARAN1_0101</name>
</gene>
<evidence type="ECO:0000256" key="4">
    <source>
        <dbReference type="ARBA" id="ARBA00022576"/>
    </source>
</evidence>
<dbReference type="PANTHER" id="PTHR42790">
    <property type="entry name" value="AMINOTRANSFERASE"/>
    <property type="match status" value="1"/>
</dbReference>
<evidence type="ECO:0000313" key="9">
    <source>
        <dbReference type="Proteomes" id="UP000249818"/>
    </source>
</evidence>
<proteinExistence type="inferred from homology"/>
<dbReference type="InterPro" id="IPR050859">
    <property type="entry name" value="Class-I_PLP-dep_aminotransf"/>
</dbReference>
<dbReference type="Pfam" id="PF00155">
    <property type="entry name" value="Aminotran_1_2"/>
    <property type="match status" value="1"/>
</dbReference>
<comment type="similarity">
    <text evidence="2">Belongs to the class-I pyridoxal-phosphate-dependent aminotransferase family.</text>
</comment>
<evidence type="ECO:0000256" key="3">
    <source>
        <dbReference type="ARBA" id="ARBA00011738"/>
    </source>
</evidence>
<dbReference type="CDD" id="cd00609">
    <property type="entry name" value="AAT_like"/>
    <property type="match status" value="1"/>
</dbReference>
<dbReference type="GO" id="GO:0030170">
    <property type="term" value="F:pyridoxal phosphate binding"/>
    <property type="evidence" value="ECO:0007669"/>
    <property type="project" value="InterPro"/>
</dbReference>
<dbReference type="GO" id="GO:1901605">
    <property type="term" value="P:alpha-amino acid metabolic process"/>
    <property type="evidence" value="ECO:0007669"/>
    <property type="project" value="TreeGrafter"/>
</dbReference>
<keyword evidence="5 8" id="KW-0808">Transferase</keyword>
<comment type="subunit">
    <text evidence="3">Homodimer.</text>
</comment>
<dbReference type="Gene3D" id="3.40.640.10">
    <property type="entry name" value="Type I PLP-dependent aspartate aminotransferase-like (Major domain)"/>
    <property type="match status" value="1"/>
</dbReference>
<evidence type="ECO:0000313" key="8">
    <source>
        <dbReference type="EMBL" id="SQD92126.1"/>
    </source>
</evidence>
<protein>
    <submittedName>
        <fullName evidence="8">2-aminoadipate transaminase, lysN</fullName>
        <ecNumber evidence="8">2.6.1.39</ecNumber>
    </submittedName>
</protein>
<evidence type="ECO:0000256" key="2">
    <source>
        <dbReference type="ARBA" id="ARBA00007441"/>
    </source>
</evidence>
<dbReference type="InterPro" id="IPR015424">
    <property type="entry name" value="PyrdxlP-dep_Trfase"/>
</dbReference>
<dbReference type="FunFam" id="3.40.640.10:FF:000053">
    <property type="entry name" value="Aminotransferase, class I"/>
    <property type="match status" value="1"/>
</dbReference>
<evidence type="ECO:0000256" key="1">
    <source>
        <dbReference type="ARBA" id="ARBA00001933"/>
    </source>
</evidence>
<organism evidence="8 9">
    <name type="scientific">Candidatus Bipolaricaulis anaerobius</name>
    <dbReference type="NCBI Taxonomy" id="2026885"/>
    <lineage>
        <taxon>Bacteria</taxon>
        <taxon>Candidatus Bipolaricaulota</taxon>
        <taxon>Candidatus Bipolaricaulia</taxon>
        <taxon>Candidatus Bipolaricaulales</taxon>
        <taxon>Candidatus Bipolaricaulaceae</taxon>
        <taxon>Candidatus Bipolaricaulis</taxon>
    </lineage>
</organism>
<dbReference type="InterPro" id="IPR015421">
    <property type="entry name" value="PyrdxlP-dep_Trfase_major"/>
</dbReference>
<keyword evidence="9" id="KW-1185">Reference proteome</keyword>
<reference evidence="9" key="1">
    <citation type="submission" date="2018-05" db="EMBL/GenBank/DDBJ databases">
        <authorList>
            <person name="Hao L."/>
        </authorList>
    </citation>
    <scope>NUCLEOTIDE SEQUENCE [LARGE SCALE GENOMIC DNA]</scope>
</reference>
<accession>A0A2X3KX22</accession>
<keyword evidence="6" id="KW-0663">Pyridoxal phosphate</keyword>
<dbReference type="InterPro" id="IPR015422">
    <property type="entry name" value="PyrdxlP-dep_Trfase_small"/>
</dbReference>